<dbReference type="InterPro" id="IPR001054">
    <property type="entry name" value="A/G_cyclase"/>
</dbReference>
<dbReference type="InterPro" id="IPR007894">
    <property type="entry name" value="MASE2"/>
</dbReference>
<dbReference type="AlphaFoldDB" id="A0A4Q9R992"/>
<dbReference type="Proteomes" id="UP000292639">
    <property type="component" value="Unassembled WGS sequence"/>
</dbReference>
<dbReference type="InterPro" id="IPR029787">
    <property type="entry name" value="Nucleotide_cyclase"/>
</dbReference>
<feature type="domain" description="Guanylate cyclase" evidence="2">
    <location>
        <begin position="224"/>
        <end position="359"/>
    </location>
</feature>
<feature type="transmembrane region" description="Helical" evidence="1">
    <location>
        <begin position="121"/>
        <end position="140"/>
    </location>
</feature>
<feature type="transmembrane region" description="Helical" evidence="1">
    <location>
        <begin position="24"/>
        <end position="43"/>
    </location>
</feature>
<dbReference type="Pfam" id="PF05230">
    <property type="entry name" value="MASE2"/>
    <property type="match status" value="1"/>
</dbReference>
<evidence type="ECO:0000256" key="1">
    <source>
        <dbReference type="SAM" id="Phobius"/>
    </source>
</evidence>
<evidence type="ECO:0000259" key="2">
    <source>
        <dbReference type="PROSITE" id="PS50125"/>
    </source>
</evidence>
<name>A0A4Q9R992_9GAMM</name>
<dbReference type="GO" id="GO:0004016">
    <property type="term" value="F:adenylate cyclase activity"/>
    <property type="evidence" value="ECO:0007669"/>
    <property type="project" value="UniProtKB-ARBA"/>
</dbReference>
<proteinExistence type="predicted"/>
<accession>A0A4Q9R992</accession>
<keyword evidence="4" id="KW-1185">Reference proteome</keyword>
<comment type="caution">
    <text evidence="3">The sequence shown here is derived from an EMBL/GenBank/DDBJ whole genome shotgun (WGS) entry which is preliminary data.</text>
</comment>
<gene>
    <name evidence="3" type="ORF">DNJ96_09120</name>
</gene>
<dbReference type="EMBL" id="QJUP01000010">
    <property type="protein sequence ID" value="TBU97229.1"/>
    <property type="molecule type" value="Genomic_DNA"/>
</dbReference>
<sequence length="458" mass="50942">MTSAISEQRPTPASRPSHTYHARTLAYAGIGAILATGVHGHAFSPDLLWMLPYLMIYPHFAQALDSFFRRRYPSAIKRTLLLVDAMHNGAFIALSGLSLAPYLMLLLSVGATAFIIDRLNYLPLTLPLLNVAALLYLVLLPLESTGPYSLVLDLSGIVGMALYACVNACHMHRQGLHLAQSHAEMEAMQSRIICLARYLSPQISESIFSGKHHTREETRRSKLTVFFSDIKGFSELSEELEAEALTDMLNQYLDEMSKIALEHGGTIDKFVGDCIMVFFGDPSSNGTRADAISAVSMAIAMRKRMSALRRQWRIRGMDCPLEVRMGIHTGYCSVGNFGTEARMDYTIIGREVNLASRLENAAEAGEILISHKTYALIRKVIMCHSRGPISGKGLSRQIQAYQVIDLYRELGAHNGFVEHDMPGFSMYLDTNDVRIRDRERIITALQQAASKLQGLKRT</sequence>
<dbReference type="PANTHER" id="PTHR43081">
    <property type="entry name" value="ADENYLATE CYCLASE, TERMINAL-DIFFERENTIATION SPECIFIC-RELATED"/>
    <property type="match status" value="1"/>
</dbReference>
<dbReference type="FunFam" id="3.30.70.1230:FF:000025">
    <property type="entry name" value="Adenylate cyclase 1"/>
    <property type="match status" value="1"/>
</dbReference>
<feature type="transmembrane region" description="Helical" evidence="1">
    <location>
        <begin position="89"/>
        <end position="115"/>
    </location>
</feature>
<keyword evidence="1" id="KW-1133">Transmembrane helix</keyword>
<dbReference type="PANTHER" id="PTHR43081:SF18">
    <property type="entry name" value="BLL7624 PROTEIN"/>
    <property type="match status" value="1"/>
</dbReference>
<keyword evidence="1" id="KW-0812">Transmembrane</keyword>
<evidence type="ECO:0000313" key="3">
    <source>
        <dbReference type="EMBL" id="TBU97229.1"/>
    </source>
</evidence>
<dbReference type="SMART" id="SM00044">
    <property type="entry name" value="CYCc"/>
    <property type="match status" value="1"/>
</dbReference>
<dbReference type="CDD" id="cd07302">
    <property type="entry name" value="CHD"/>
    <property type="match status" value="1"/>
</dbReference>
<dbReference type="GO" id="GO:0035556">
    <property type="term" value="P:intracellular signal transduction"/>
    <property type="evidence" value="ECO:0007669"/>
    <property type="project" value="InterPro"/>
</dbReference>
<dbReference type="Pfam" id="PF00211">
    <property type="entry name" value="Guanylate_cyc"/>
    <property type="match status" value="1"/>
</dbReference>
<dbReference type="PROSITE" id="PS50125">
    <property type="entry name" value="GUANYLATE_CYCLASE_2"/>
    <property type="match status" value="1"/>
</dbReference>
<dbReference type="Gene3D" id="3.30.70.1230">
    <property type="entry name" value="Nucleotide cyclase"/>
    <property type="match status" value="1"/>
</dbReference>
<dbReference type="GO" id="GO:0006171">
    <property type="term" value="P:cAMP biosynthetic process"/>
    <property type="evidence" value="ECO:0007669"/>
    <property type="project" value="TreeGrafter"/>
</dbReference>
<protein>
    <submittedName>
        <fullName evidence="3">Adenylate cyclase</fullName>
    </submittedName>
</protein>
<dbReference type="InterPro" id="IPR050697">
    <property type="entry name" value="Adenylyl/Guanylyl_Cyclase_3/4"/>
</dbReference>
<organism evidence="3 4">
    <name type="scientific">Stutzerimonas kirkiae</name>
    <dbReference type="NCBI Taxonomy" id="2211392"/>
    <lineage>
        <taxon>Bacteria</taxon>
        <taxon>Pseudomonadati</taxon>
        <taxon>Pseudomonadota</taxon>
        <taxon>Gammaproteobacteria</taxon>
        <taxon>Pseudomonadales</taxon>
        <taxon>Pseudomonadaceae</taxon>
        <taxon>Stutzerimonas</taxon>
    </lineage>
</organism>
<keyword evidence="1" id="KW-0472">Membrane</keyword>
<reference evidence="3 4" key="1">
    <citation type="submission" date="2018-06" db="EMBL/GenBank/DDBJ databases">
        <title>Three novel Pseudomonas species isolated from symptomatic oak.</title>
        <authorList>
            <person name="Bueno-Gonzalez V."/>
            <person name="Brady C."/>
        </authorList>
    </citation>
    <scope>NUCLEOTIDE SEQUENCE [LARGE SCALE GENOMIC DNA]</scope>
    <source>
        <strain evidence="3 4">P17C</strain>
    </source>
</reference>
<dbReference type="RefSeq" id="WP_131183967.1">
    <property type="nucleotide sequence ID" value="NZ_QJUO01000008.1"/>
</dbReference>
<evidence type="ECO:0000313" key="4">
    <source>
        <dbReference type="Proteomes" id="UP000292639"/>
    </source>
</evidence>
<feature type="transmembrane region" description="Helical" evidence="1">
    <location>
        <begin position="147"/>
        <end position="164"/>
    </location>
</feature>
<dbReference type="SUPFAM" id="SSF55073">
    <property type="entry name" value="Nucleotide cyclase"/>
    <property type="match status" value="1"/>
</dbReference>